<dbReference type="GO" id="GO:0003899">
    <property type="term" value="F:DNA-directed RNA polymerase activity"/>
    <property type="evidence" value="ECO:0007669"/>
    <property type="project" value="UniProtKB-EC"/>
</dbReference>
<dbReference type="GO" id="GO:0003677">
    <property type="term" value="F:DNA binding"/>
    <property type="evidence" value="ECO:0007669"/>
    <property type="project" value="InterPro"/>
</dbReference>
<evidence type="ECO:0000313" key="3">
    <source>
        <dbReference type="EnsemblPlants" id="Solyc04g026310.1.1.1"/>
    </source>
</evidence>
<organism evidence="3">
    <name type="scientific">Solanum lycopersicum</name>
    <name type="common">Tomato</name>
    <name type="synonym">Lycopersicon esculentum</name>
    <dbReference type="NCBI Taxonomy" id="4081"/>
    <lineage>
        <taxon>Eukaryota</taxon>
        <taxon>Viridiplantae</taxon>
        <taxon>Streptophyta</taxon>
        <taxon>Embryophyta</taxon>
        <taxon>Tracheophyta</taxon>
        <taxon>Spermatophyta</taxon>
        <taxon>Magnoliopsida</taxon>
        <taxon>eudicotyledons</taxon>
        <taxon>Gunneridae</taxon>
        <taxon>Pentapetalae</taxon>
        <taxon>asterids</taxon>
        <taxon>lamiids</taxon>
        <taxon>Solanales</taxon>
        <taxon>Solanaceae</taxon>
        <taxon>Solanoideae</taxon>
        <taxon>Solaneae</taxon>
        <taxon>Solanum</taxon>
        <taxon>Solanum subgen. Lycopersicon</taxon>
    </lineage>
</organism>
<proteinExistence type="predicted"/>
<sequence>MIWARVSRKQKIYILVLSSPIGLKLREILDNVCYPELFLSFMNDKERKKLDQKKVSIWSFINNLFV</sequence>
<feature type="domain" description="RNA polymerase Rpb2" evidence="2">
    <location>
        <begin position="2"/>
        <end position="63"/>
    </location>
</feature>
<dbReference type="GO" id="GO:0006351">
    <property type="term" value="P:DNA-templated transcription"/>
    <property type="evidence" value="ECO:0007669"/>
    <property type="project" value="InterPro"/>
</dbReference>
<evidence type="ECO:0000256" key="1">
    <source>
        <dbReference type="ARBA" id="ARBA00048552"/>
    </source>
</evidence>
<protein>
    <recommendedName>
        <fullName evidence="2">RNA polymerase Rpb2 domain-containing protein</fullName>
    </recommendedName>
</protein>
<comment type="catalytic activity">
    <reaction evidence="1">
        <text>RNA(n) + a ribonucleoside 5'-triphosphate = RNA(n+1) + diphosphate</text>
        <dbReference type="Rhea" id="RHEA:21248"/>
        <dbReference type="Rhea" id="RHEA-COMP:14527"/>
        <dbReference type="Rhea" id="RHEA-COMP:17342"/>
        <dbReference type="ChEBI" id="CHEBI:33019"/>
        <dbReference type="ChEBI" id="CHEBI:61557"/>
        <dbReference type="ChEBI" id="CHEBI:140395"/>
        <dbReference type="EC" id="2.7.7.6"/>
    </reaction>
</comment>
<evidence type="ECO:0000313" key="4">
    <source>
        <dbReference type="Proteomes" id="UP000004994"/>
    </source>
</evidence>
<reference evidence="3" key="1">
    <citation type="journal article" date="2012" name="Nature">
        <title>The tomato genome sequence provides insights into fleshy fruit evolution.</title>
        <authorList>
            <consortium name="Tomato Genome Consortium"/>
        </authorList>
    </citation>
    <scope>NUCLEOTIDE SEQUENCE [LARGE SCALE GENOMIC DNA]</scope>
    <source>
        <strain evidence="3">cv. Heinz 1706</strain>
    </source>
</reference>
<dbReference type="InParanoid" id="A0A3Q7FZW2"/>
<dbReference type="AlphaFoldDB" id="A0A3Q7FZW2"/>
<keyword evidence="4" id="KW-1185">Reference proteome</keyword>
<dbReference type="Pfam" id="PF04561">
    <property type="entry name" value="RNA_pol_Rpb2_2"/>
    <property type="match status" value="1"/>
</dbReference>
<dbReference type="Gramene" id="Solyc04g026310.1.1">
    <property type="protein sequence ID" value="Solyc04g026310.1.1.1"/>
    <property type="gene ID" value="Solyc04g026310.1"/>
</dbReference>
<dbReference type="STRING" id="4081.A0A3Q7FZW2"/>
<accession>A0A3Q7FZW2</accession>
<dbReference type="PaxDb" id="4081-Solyc04g026310.1.1"/>
<name>A0A3Q7FZW2_SOLLC</name>
<reference evidence="3" key="2">
    <citation type="submission" date="2019-01" db="UniProtKB">
        <authorList>
            <consortium name="EnsemblPlants"/>
        </authorList>
    </citation>
    <scope>IDENTIFICATION</scope>
    <source>
        <strain evidence="3">cv. Heinz 1706</strain>
    </source>
</reference>
<dbReference type="EnsemblPlants" id="Solyc04g026310.1.1">
    <property type="protein sequence ID" value="Solyc04g026310.1.1.1"/>
    <property type="gene ID" value="Solyc04g026310.1"/>
</dbReference>
<evidence type="ECO:0000259" key="2">
    <source>
        <dbReference type="Pfam" id="PF04561"/>
    </source>
</evidence>
<dbReference type="InterPro" id="IPR007642">
    <property type="entry name" value="RNA_pol_Rpb2_2"/>
</dbReference>
<dbReference type="Proteomes" id="UP000004994">
    <property type="component" value="Chromosome 4"/>
</dbReference>